<reference evidence="2 4" key="1">
    <citation type="submission" date="2023-05" db="EMBL/GenBank/DDBJ databases">
        <title>Metabolic capabilities are highly conserved among human nasal-associated Corynebacterium species in pangenomic analyses.</title>
        <authorList>
            <person name="Tran T.H."/>
            <person name="Roberts A.Q."/>
            <person name="Escapa I.F."/>
            <person name="Gao W."/>
            <person name="Conlan S."/>
            <person name="Kong H."/>
            <person name="Segre J.A."/>
            <person name="Kelly M.S."/>
            <person name="Lemon K.P."/>
        </authorList>
    </citation>
    <scope>NUCLEOTIDE SEQUENCE</scope>
    <source>
        <strain evidence="2">KPL2773</strain>
        <strain evidence="1 4">KPL3772</strain>
    </source>
</reference>
<protein>
    <submittedName>
        <fullName evidence="2">Uncharacterized protein</fullName>
    </submittedName>
</protein>
<proteinExistence type="predicted"/>
<dbReference type="Proteomes" id="UP001224412">
    <property type="component" value="Unassembled WGS sequence"/>
</dbReference>
<comment type="caution">
    <text evidence="2">The sequence shown here is derived from an EMBL/GenBank/DDBJ whole genome shotgun (WGS) entry which is preliminary data.</text>
</comment>
<dbReference type="EMBL" id="JASNUQ010000011">
    <property type="protein sequence ID" value="MDK4290613.1"/>
    <property type="molecule type" value="Genomic_DNA"/>
</dbReference>
<dbReference type="AlphaFoldDB" id="A0AAP4BQ39"/>
<dbReference type="Proteomes" id="UP001239759">
    <property type="component" value="Unassembled WGS sequence"/>
</dbReference>
<name>A0AAP4BQ39_9CORY</name>
<organism evidence="2 3">
    <name type="scientific">Corynebacterium pseudodiphtheriticum</name>
    <dbReference type="NCBI Taxonomy" id="37637"/>
    <lineage>
        <taxon>Bacteria</taxon>
        <taxon>Bacillati</taxon>
        <taxon>Actinomycetota</taxon>
        <taxon>Actinomycetes</taxon>
        <taxon>Mycobacteriales</taxon>
        <taxon>Corynebacteriaceae</taxon>
        <taxon>Corynebacterium</taxon>
    </lineage>
</organism>
<evidence type="ECO:0000313" key="2">
    <source>
        <dbReference type="EMBL" id="MDK4306143.1"/>
    </source>
</evidence>
<gene>
    <name evidence="1" type="ORF">QPX23_07750</name>
    <name evidence="2" type="ORF">QPX42_01020</name>
</gene>
<dbReference type="RefSeq" id="WP_021353439.1">
    <property type="nucleotide sequence ID" value="NZ_CP051667.1"/>
</dbReference>
<accession>A0AAP4BQ39</accession>
<evidence type="ECO:0000313" key="4">
    <source>
        <dbReference type="Proteomes" id="UP001239759"/>
    </source>
</evidence>
<sequence length="43" mass="4778">MDLNAFLEPITNFFASEIGATISRVLHSIFQLLYPANSEAAHK</sequence>
<dbReference type="GeneID" id="80258063"/>
<evidence type="ECO:0000313" key="3">
    <source>
        <dbReference type="Proteomes" id="UP001224412"/>
    </source>
</evidence>
<keyword evidence="4" id="KW-1185">Reference proteome</keyword>
<dbReference type="EMBL" id="JASNVH010000001">
    <property type="protein sequence ID" value="MDK4306143.1"/>
    <property type="molecule type" value="Genomic_DNA"/>
</dbReference>
<evidence type="ECO:0000313" key="1">
    <source>
        <dbReference type="EMBL" id="MDK4290613.1"/>
    </source>
</evidence>